<keyword evidence="1 2" id="KW-0238">DNA-binding</keyword>
<dbReference type="RefSeq" id="WP_003938632.1">
    <property type="nucleotide sequence ID" value="NZ_AOEX01000087.1"/>
</dbReference>
<feature type="domain" description="OmpR/PhoB-type" evidence="3">
    <location>
        <begin position="54"/>
        <end position="153"/>
    </location>
</feature>
<gene>
    <name evidence="4" type="ORF">G352_22856</name>
</gene>
<dbReference type="Gene3D" id="1.10.10.10">
    <property type="entry name" value="Winged helix-like DNA-binding domain superfamily/Winged helix DNA-binding domain"/>
    <property type="match status" value="1"/>
</dbReference>
<evidence type="ECO:0000256" key="2">
    <source>
        <dbReference type="PROSITE-ProRule" id="PRU01091"/>
    </source>
</evidence>
<dbReference type="SUPFAM" id="SSF46894">
    <property type="entry name" value="C-terminal effector domain of the bipartite response regulators"/>
    <property type="match status" value="1"/>
</dbReference>
<dbReference type="PATRIC" id="fig|1278076.4.peg.4680"/>
<dbReference type="CDD" id="cd00383">
    <property type="entry name" value="trans_reg_C"/>
    <property type="match status" value="1"/>
</dbReference>
<evidence type="ECO:0000313" key="5">
    <source>
        <dbReference type="Proteomes" id="UP000011731"/>
    </source>
</evidence>
<accession>M2Z352</accession>
<dbReference type="SMART" id="SM00862">
    <property type="entry name" value="Trans_reg_C"/>
    <property type="match status" value="1"/>
</dbReference>
<dbReference type="GO" id="GO:0000160">
    <property type="term" value="P:phosphorelay signal transduction system"/>
    <property type="evidence" value="ECO:0007669"/>
    <property type="project" value="InterPro"/>
</dbReference>
<feature type="DNA-binding region" description="OmpR/PhoB-type" evidence="2">
    <location>
        <begin position="54"/>
        <end position="153"/>
    </location>
</feature>
<dbReference type="AlphaFoldDB" id="M2Z352"/>
<dbReference type="GO" id="GO:0006355">
    <property type="term" value="P:regulation of DNA-templated transcription"/>
    <property type="evidence" value="ECO:0007669"/>
    <property type="project" value="InterPro"/>
</dbReference>
<evidence type="ECO:0000259" key="3">
    <source>
        <dbReference type="PROSITE" id="PS51755"/>
    </source>
</evidence>
<sequence>MEILETRDDVVVGAELVLVLRLPAAGAHSPRDLAALADVLREAAQDLVPGVRTHTVLSRSPAPLIIDLPARDVLLDGQRIILSHSEFEILSYLVRNPRTVVSRAVLCELGTGRREVDSRGRNVDVHVSRIRTELQRFGSIIATVHGSGYRFDPNPAVHVTELWPARCA</sequence>
<evidence type="ECO:0000256" key="1">
    <source>
        <dbReference type="ARBA" id="ARBA00023125"/>
    </source>
</evidence>
<reference evidence="4 5" key="1">
    <citation type="journal article" date="2013" name="Genome Announc.">
        <title>Draft Genome Sequence of Rhodococcus ruber Strain BKS 20-38.</title>
        <authorList>
            <person name="Bala M."/>
            <person name="Kumar S."/>
            <person name="Raghava G.P."/>
            <person name="Mayilraj S."/>
        </authorList>
    </citation>
    <scope>NUCLEOTIDE SEQUENCE [LARGE SCALE GENOMIC DNA]</scope>
    <source>
        <strain evidence="4 5">BKS 20-38</strain>
    </source>
</reference>
<dbReference type="Pfam" id="PF00486">
    <property type="entry name" value="Trans_reg_C"/>
    <property type="match status" value="1"/>
</dbReference>
<dbReference type="InterPro" id="IPR016032">
    <property type="entry name" value="Sig_transdc_resp-reg_C-effctor"/>
</dbReference>
<dbReference type="InterPro" id="IPR001867">
    <property type="entry name" value="OmpR/PhoB-type_DNA-bd"/>
</dbReference>
<protein>
    <submittedName>
        <fullName evidence="4">Response regulator</fullName>
    </submittedName>
</protein>
<organism evidence="4 5">
    <name type="scientific">Rhodococcus ruber BKS 20-38</name>
    <dbReference type="NCBI Taxonomy" id="1278076"/>
    <lineage>
        <taxon>Bacteria</taxon>
        <taxon>Bacillati</taxon>
        <taxon>Actinomycetota</taxon>
        <taxon>Actinomycetes</taxon>
        <taxon>Mycobacteriales</taxon>
        <taxon>Nocardiaceae</taxon>
        <taxon>Rhodococcus</taxon>
    </lineage>
</organism>
<keyword evidence="5" id="KW-1185">Reference proteome</keyword>
<name>M2Z352_9NOCA</name>
<dbReference type="Proteomes" id="UP000011731">
    <property type="component" value="Unassembled WGS sequence"/>
</dbReference>
<evidence type="ECO:0000313" key="4">
    <source>
        <dbReference type="EMBL" id="EME55303.1"/>
    </source>
</evidence>
<comment type="caution">
    <text evidence="4">The sequence shown here is derived from an EMBL/GenBank/DDBJ whole genome shotgun (WGS) entry which is preliminary data.</text>
</comment>
<dbReference type="InterPro" id="IPR036388">
    <property type="entry name" value="WH-like_DNA-bd_sf"/>
</dbReference>
<proteinExistence type="predicted"/>
<dbReference type="EMBL" id="AOEX01000087">
    <property type="protein sequence ID" value="EME55303.1"/>
    <property type="molecule type" value="Genomic_DNA"/>
</dbReference>
<dbReference type="GO" id="GO:0003677">
    <property type="term" value="F:DNA binding"/>
    <property type="evidence" value="ECO:0007669"/>
    <property type="project" value="UniProtKB-UniRule"/>
</dbReference>
<dbReference type="PROSITE" id="PS51755">
    <property type="entry name" value="OMPR_PHOB"/>
    <property type="match status" value="1"/>
</dbReference>